<feature type="chain" id="PRO_5043641948" evidence="2">
    <location>
        <begin position="21"/>
        <end position="103"/>
    </location>
</feature>
<evidence type="ECO:0000256" key="1">
    <source>
        <dbReference type="SAM" id="Phobius"/>
    </source>
</evidence>
<proteinExistence type="predicted"/>
<evidence type="ECO:0000256" key="2">
    <source>
        <dbReference type="SAM" id="SignalP"/>
    </source>
</evidence>
<comment type="caution">
    <text evidence="3">The sequence shown here is derived from an EMBL/GenBank/DDBJ whole genome shotgun (WGS) entry which is preliminary data.</text>
</comment>
<sequence>MEKIFILLCLSLFSAGIVSADYSGDICLVCYFTYFVLPILICIGLISLPVICICVYCAWFHKQSPWKETPPGAGQEKIISSVQIEEAPPAYEGVNSNKSDCNV</sequence>
<reference evidence="3 4" key="1">
    <citation type="journal article" date="2023" name="BMC Biol.">
        <title>The compact genome of the sponge Oopsacas minuta (Hexactinellida) is lacking key metazoan core genes.</title>
        <authorList>
            <person name="Santini S."/>
            <person name="Schenkelaars Q."/>
            <person name="Jourda C."/>
            <person name="Duchesne M."/>
            <person name="Belahbib H."/>
            <person name="Rocher C."/>
            <person name="Selva M."/>
            <person name="Riesgo A."/>
            <person name="Vervoort M."/>
            <person name="Leys S.P."/>
            <person name="Kodjabachian L."/>
            <person name="Le Bivic A."/>
            <person name="Borchiellini C."/>
            <person name="Claverie J.M."/>
            <person name="Renard E."/>
        </authorList>
    </citation>
    <scope>NUCLEOTIDE SEQUENCE [LARGE SCALE GENOMIC DNA]</scope>
    <source>
        <strain evidence="3">SPO-2</strain>
    </source>
</reference>
<protein>
    <submittedName>
        <fullName evidence="3">Uncharacterized protein</fullName>
    </submittedName>
</protein>
<name>A0AAV7KDB6_9METZ</name>
<evidence type="ECO:0000313" key="4">
    <source>
        <dbReference type="Proteomes" id="UP001165289"/>
    </source>
</evidence>
<organism evidence="3 4">
    <name type="scientific">Oopsacas minuta</name>
    <dbReference type="NCBI Taxonomy" id="111878"/>
    <lineage>
        <taxon>Eukaryota</taxon>
        <taxon>Metazoa</taxon>
        <taxon>Porifera</taxon>
        <taxon>Hexactinellida</taxon>
        <taxon>Hexasterophora</taxon>
        <taxon>Lyssacinosida</taxon>
        <taxon>Leucopsacidae</taxon>
        <taxon>Oopsacas</taxon>
    </lineage>
</organism>
<keyword evidence="1" id="KW-1133">Transmembrane helix</keyword>
<keyword evidence="1" id="KW-0472">Membrane</keyword>
<keyword evidence="1" id="KW-0812">Transmembrane</keyword>
<feature type="signal peptide" evidence="2">
    <location>
        <begin position="1"/>
        <end position="20"/>
    </location>
</feature>
<keyword evidence="2" id="KW-0732">Signal</keyword>
<dbReference type="AlphaFoldDB" id="A0AAV7KDB6"/>
<gene>
    <name evidence="3" type="ORF">LOD99_15782</name>
</gene>
<accession>A0AAV7KDB6</accession>
<evidence type="ECO:0000313" key="3">
    <source>
        <dbReference type="EMBL" id="KAI6658069.1"/>
    </source>
</evidence>
<feature type="transmembrane region" description="Helical" evidence="1">
    <location>
        <begin position="36"/>
        <end position="59"/>
    </location>
</feature>
<keyword evidence="4" id="KW-1185">Reference proteome</keyword>
<dbReference type="EMBL" id="JAKMXF010000110">
    <property type="protein sequence ID" value="KAI6658069.1"/>
    <property type="molecule type" value="Genomic_DNA"/>
</dbReference>
<dbReference type="Proteomes" id="UP001165289">
    <property type="component" value="Unassembled WGS sequence"/>
</dbReference>